<dbReference type="AlphaFoldDB" id="A0A1Q8YBR9"/>
<gene>
    <name evidence="1" type="ORF">BLL52_3562</name>
</gene>
<name>A0A1Q8YBR9_9BURK</name>
<evidence type="ECO:0000313" key="1">
    <source>
        <dbReference type="EMBL" id="OLP05433.1"/>
    </source>
</evidence>
<comment type="caution">
    <text evidence="1">The sequence shown here is derived from an EMBL/GenBank/DDBJ whole genome shotgun (WGS) entry which is preliminary data.</text>
</comment>
<protein>
    <submittedName>
        <fullName evidence="1">Putative ISPsy5 transposase</fullName>
    </submittedName>
</protein>
<dbReference type="STRING" id="81479.RA876_11645"/>
<sequence length="53" mass="5812">MPMQVRVIRNIRKRYGCPASVHAPITAALPPQPLPKSNASSDFLAMLLAARVR</sequence>
<reference evidence="1 2" key="1">
    <citation type="submission" date="2017-01" db="EMBL/GenBank/DDBJ databases">
        <title>Genome sequence of Rhodoferax antarcticus ANT.BR, a psychrophilic purple nonsulfur bacterium from an Antarctic microbial mat.</title>
        <authorList>
            <person name="Baker J."/>
            <person name="Riester C."/>
            <person name="Skinner B."/>
            <person name="Newell A."/>
            <person name="Swingley W."/>
            <person name="Madigan M."/>
            <person name="Jung D."/>
            <person name="Asao M."/>
            <person name="Chen M."/>
            <person name="Loughlin P."/>
            <person name="Pan H."/>
            <person name="Lin S."/>
            <person name="Li N."/>
            <person name="Shaw J."/>
            <person name="Prado M."/>
            <person name="Sherman C."/>
            <person name="Li X."/>
            <person name="Tang J."/>
            <person name="Blankenship R."/>
            <person name="Zhao T."/>
            <person name="Touchman J."/>
            <person name="Sattley M."/>
        </authorList>
    </citation>
    <scope>NUCLEOTIDE SEQUENCE [LARGE SCALE GENOMIC DNA]</scope>
    <source>
        <strain evidence="1 2">ANT.BR</strain>
    </source>
</reference>
<accession>A0A1Q8YBR9</accession>
<organism evidence="1 2">
    <name type="scientific">Rhodoferax antarcticus ANT.BR</name>
    <dbReference type="NCBI Taxonomy" id="1111071"/>
    <lineage>
        <taxon>Bacteria</taxon>
        <taxon>Pseudomonadati</taxon>
        <taxon>Pseudomonadota</taxon>
        <taxon>Betaproteobacteria</taxon>
        <taxon>Burkholderiales</taxon>
        <taxon>Comamonadaceae</taxon>
        <taxon>Rhodoferax</taxon>
    </lineage>
</organism>
<keyword evidence="2" id="KW-1185">Reference proteome</keyword>
<dbReference type="EMBL" id="MSYM01000017">
    <property type="protein sequence ID" value="OLP05433.1"/>
    <property type="molecule type" value="Genomic_DNA"/>
</dbReference>
<dbReference type="Proteomes" id="UP000185911">
    <property type="component" value="Unassembled WGS sequence"/>
</dbReference>
<evidence type="ECO:0000313" key="2">
    <source>
        <dbReference type="Proteomes" id="UP000185911"/>
    </source>
</evidence>
<proteinExistence type="predicted"/>